<dbReference type="AlphaFoldDB" id="A0A191WCS8"/>
<sequence length="186" mass="19235">MNVSLDGYVATIDGGLDWVFPNFSPELMASTQQVLGGLDTVLMGRKNYEGQAESWANAEGPIAEVMNGVHKVVFSNTLTQATWSNSTLATAAPEDEIPRLKALPGGPIGASGGAAFAQYLSSHGLIDEYRLTVHPVVLGSGLPLFTTRIAFDLVDSVDFPNGVTVRTLLPKASTSGAGAGDGAAAA</sequence>
<proteinExistence type="predicted"/>
<accession>A0A191WCS8</accession>
<dbReference type="KEGG" id="agy:ATC03_04295"/>
<feature type="domain" description="Bacterial bifunctional deaminase-reductase C-terminal" evidence="1">
    <location>
        <begin position="2"/>
        <end position="162"/>
    </location>
</feature>
<dbReference type="Proteomes" id="UP000078437">
    <property type="component" value="Chromosome"/>
</dbReference>
<protein>
    <recommendedName>
        <fullName evidence="1">Bacterial bifunctional deaminase-reductase C-terminal domain-containing protein</fullName>
    </recommendedName>
</protein>
<gene>
    <name evidence="2" type="ORF">ATC03_04295</name>
</gene>
<dbReference type="EMBL" id="CP013979">
    <property type="protein sequence ID" value="ANJ26066.1"/>
    <property type="molecule type" value="Genomic_DNA"/>
</dbReference>
<keyword evidence="3" id="KW-1185">Reference proteome</keyword>
<evidence type="ECO:0000259" key="1">
    <source>
        <dbReference type="Pfam" id="PF01872"/>
    </source>
</evidence>
<evidence type="ECO:0000313" key="3">
    <source>
        <dbReference type="Proteomes" id="UP000078437"/>
    </source>
</evidence>
<dbReference type="InterPro" id="IPR002734">
    <property type="entry name" value="RibDG_C"/>
</dbReference>
<dbReference type="GO" id="GO:0009231">
    <property type="term" value="P:riboflavin biosynthetic process"/>
    <property type="evidence" value="ECO:0007669"/>
    <property type="project" value="InterPro"/>
</dbReference>
<evidence type="ECO:0000313" key="2">
    <source>
        <dbReference type="EMBL" id="ANJ26066.1"/>
    </source>
</evidence>
<dbReference type="InterPro" id="IPR050765">
    <property type="entry name" value="Riboflavin_Biosynth_HTPR"/>
</dbReference>
<dbReference type="Gene3D" id="3.40.430.10">
    <property type="entry name" value="Dihydrofolate Reductase, subunit A"/>
    <property type="match status" value="1"/>
</dbReference>
<dbReference type="GO" id="GO:0008703">
    <property type="term" value="F:5-amino-6-(5-phosphoribosylamino)uracil reductase activity"/>
    <property type="evidence" value="ECO:0007669"/>
    <property type="project" value="InterPro"/>
</dbReference>
<reference evidence="3" key="2">
    <citation type="submission" date="2016-01" db="EMBL/GenBank/DDBJ databases">
        <title>Complete genome sequence of Agromyces aureus AR33T and comparison with related organisms.</title>
        <authorList>
            <person name="Corretto E."/>
            <person name="Antonielli L."/>
            <person name="Sessitsch A."/>
            <person name="Brader G."/>
        </authorList>
    </citation>
    <scope>NUCLEOTIDE SEQUENCE [LARGE SCALE GENOMIC DNA]</scope>
    <source>
        <strain evidence="3">AR33</strain>
    </source>
</reference>
<dbReference type="STRING" id="453304.ATC03_04295"/>
<organism evidence="2 3">
    <name type="scientific">Agromyces aureus</name>
    <dbReference type="NCBI Taxonomy" id="453304"/>
    <lineage>
        <taxon>Bacteria</taxon>
        <taxon>Bacillati</taxon>
        <taxon>Actinomycetota</taxon>
        <taxon>Actinomycetes</taxon>
        <taxon>Micrococcales</taxon>
        <taxon>Microbacteriaceae</taxon>
        <taxon>Agromyces</taxon>
    </lineage>
</organism>
<reference evidence="2 3" key="1">
    <citation type="journal article" date="2016" name="Int. J. Syst. Evol. Microbiol.">
        <title>Agromyces aureus sp. nov., isolated from the rhizosphere of Salix caprea L. grown in a heavy-metal-contaminated soil.</title>
        <authorList>
            <person name="Corretto E."/>
            <person name="Antonielli L."/>
            <person name="Sessitsch A."/>
            <person name="Compant S."/>
            <person name="Gorfer M."/>
            <person name="Kuffner M."/>
            <person name="Brader G."/>
        </authorList>
    </citation>
    <scope>NUCLEOTIDE SEQUENCE [LARGE SCALE GENOMIC DNA]</scope>
    <source>
        <strain evidence="2 3">AR33</strain>
    </source>
</reference>
<dbReference type="Pfam" id="PF01872">
    <property type="entry name" value="RibD_C"/>
    <property type="match status" value="1"/>
</dbReference>
<dbReference type="PANTHER" id="PTHR38011:SF11">
    <property type="entry name" value="2,5-DIAMINO-6-RIBOSYLAMINO-4(3H)-PYRIMIDINONE 5'-PHOSPHATE REDUCTASE"/>
    <property type="match status" value="1"/>
</dbReference>
<dbReference type="SUPFAM" id="SSF53597">
    <property type="entry name" value="Dihydrofolate reductase-like"/>
    <property type="match status" value="1"/>
</dbReference>
<name>A0A191WCS8_9MICO</name>
<dbReference type="InterPro" id="IPR024072">
    <property type="entry name" value="DHFR-like_dom_sf"/>
</dbReference>
<dbReference type="PANTHER" id="PTHR38011">
    <property type="entry name" value="DIHYDROFOLATE REDUCTASE FAMILY PROTEIN (AFU_ORTHOLOGUE AFUA_8G06820)"/>
    <property type="match status" value="1"/>
</dbReference>